<accession>A0A7C8ZAS5</accession>
<sequence length="149" mass="17442">MGQICLQMGVEELKLRLQCSKRGFPHSYDARRRIERNDDDKHVFPTYEVLSRGGKSLSLNLKHVYLRACKFTSETENYRLLLKQLVSMEPVSIYGTVPSNFRLMQPAKLVFVFKELEGFDIQRLEPSQRFMPRVTCFTGKAATHFLLWH</sequence>
<dbReference type="AlphaFoldDB" id="A0A7C8ZAS5"/>
<dbReference type="EMBL" id="GISG01107187">
    <property type="protein sequence ID" value="MBA4637851.1"/>
    <property type="molecule type" value="Transcribed_RNA"/>
</dbReference>
<evidence type="ECO:0000313" key="1">
    <source>
        <dbReference type="EMBL" id="MBA4637851.1"/>
    </source>
</evidence>
<reference evidence="1" key="2">
    <citation type="submission" date="2020-07" db="EMBL/GenBank/DDBJ databases">
        <authorList>
            <person name="Vera ALvarez R."/>
            <person name="Arias-Moreno D.M."/>
            <person name="Jimenez-Jacinto V."/>
            <person name="Jimenez-Bremont J.F."/>
            <person name="Swaminathan K."/>
            <person name="Moose S.P."/>
            <person name="Guerrero-Gonzalez M.L."/>
            <person name="Marino-Ramirez L."/>
            <person name="Landsman D."/>
            <person name="Rodriguez-Kessler M."/>
            <person name="Delgado-Sanchez P."/>
        </authorList>
    </citation>
    <scope>NUCLEOTIDE SEQUENCE</scope>
    <source>
        <tissue evidence="1">Cladode</tissue>
    </source>
</reference>
<reference evidence="1" key="1">
    <citation type="journal article" date="2013" name="J. Plant Res.">
        <title>Effect of fungi and light on seed germination of three Opuntia species from semiarid lands of central Mexico.</title>
        <authorList>
            <person name="Delgado-Sanchez P."/>
            <person name="Jimenez-Bremont J.F."/>
            <person name="Guerrero-Gonzalez Mde L."/>
            <person name="Flores J."/>
        </authorList>
    </citation>
    <scope>NUCLEOTIDE SEQUENCE</scope>
    <source>
        <tissue evidence="1">Cladode</tissue>
    </source>
</reference>
<dbReference type="EMBL" id="GISG01107185">
    <property type="protein sequence ID" value="MBA4637849.1"/>
    <property type="molecule type" value="Transcribed_RNA"/>
</dbReference>
<organism evidence="1">
    <name type="scientific">Opuntia streptacantha</name>
    <name type="common">Prickly pear cactus</name>
    <name type="synonym">Opuntia cardona</name>
    <dbReference type="NCBI Taxonomy" id="393608"/>
    <lineage>
        <taxon>Eukaryota</taxon>
        <taxon>Viridiplantae</taxon>
        <taxon>Streptophyta</taxon>
        <taxon>Embryophyta</taxon>
        <taxon>Tracheophyta</taxon>
        <taxon>Spermatophyta</taxon>
        <taxon>Magnoliopsida</taxon>
        <taxon>eudicotyledons</taxon>
        <taxon>Gunneridae</taxon>
        <taxon>Pentapetalae</taxon>
        <taxon>Caryophyllales</taxon>
        <taxon>Cactineae</taxon>
        <taxon>Cactaceae</taxon>
        <taxon>Opuntioideae</taxon>
        <taxon>Opuntia</taxon>
    </lineage>
</organism>
<name>A0A7C8ZAS5_OPUST</name>
<protein>
    <submittedName>
        <fullName evidence="1">Uncharacterized protein</fullName>
    </submittedName>
</protein>
<proteinExistence type="predicted"/>